<protein>
    <submittedName>
        <fullName evidence="1">Uncharacterized protein</fullName>
    </submittedName>
</protein>
<gene>
    <name evidence="1" type="ORF">AUC60_21405</name>
</gene>
<dbReference type="AlphaFoldDB" id="A0A1Y3NZG7"/>
<accession>A0A1Y3NZG7</accession>
<comment type="caution">
    <text evidence="1">The sequence shown here is derived from an EMBL/GenBank/DDBJ whole genome shotgun (WGS) entry which is preliminary data.</text>
</comment>
<reference evidence="1 2" key="1">
    <citation type="journal article" date="2017" name="Syst. Appl. Microbiol.">
        <title>Pseudomonas caspiana sp. nov., a citrus pathogen in the Pseudomonas syringae phylogenetic group.</title>
        <authorList>
            <person name="Busquets A."/>
            <person name="Gomila M."/>
            <person name="Beiki F."/>
            <person name="Mulet M."/>
            <person name="Rahimian H."/>
            <person name="Garcia-Valdes E."/>
            <person name="Lalucat J."/>
        </authorList>
    </citation>
    <scope>NUCLEOTIDE SEQUENCE [LARGE SCALE GENOMIC DNA]</scope>
    <source>
        <strain evidence="1 2">FBF102</strain>
    </source>
</reference>
<name>A0A1Y3NZG7_9PSED</name>
<evidence type="ECO:0000313" key="1">
    <source>
        <dbReference type="EMBL" id="OUM71882.1"/>
    </source>
</evidence>
<organism evidence="1 2">
    <name type="scientific">Pseudomonas caspiana</name>
    <dbReference type="NCBI Taxonomy" id="1451454"/>
    <lineage>
        <taxon>Bacteria</taxon>
        <taxon>Pseudomonadati</taxon>
        <taxon>Pseudomonadota</taxon>
        <taxon>Gammaproteobacteria</taxon>
        <taxon>Pseudomonadales</taxon>
        <taxon>Pseudomonadaceae</taxon>
        <taxon>Pseudomonas</taxon>
    </lineage>
</organism>
<proteinExistence type="predicted"/>
<sequence length="196" mass="22111">MNYCSMVSILMIPLIVESSAQRFEEPSQSVSGLYTSGNAVTALKQGFRNCEKKTEGYECTKKTKTLFYGISAANVRITLHKTSVASTNAFHNEKQRQSLNTTKYRYEGVRMDFSAAEKLKLGEMLRSDGWYLDDSTATYKYYKPGVAAYIATYQFGTVLLSIPLKQVEAMTANPHIVKPYGKPQILMRVIELIKTR</sequence>
<keyword evidence="2" id="KW-1185">Reference proteome</keyword>
<dbReference type="EMBL" id="LOHF01000022">
    <property type="protein sequence ID" value="OUM71882.1"/>
    <property type="molecule type" value="Genomic_DNA"/>
</dbReference>
<dbReference type="Proteomes" id="UP000195440">
    <property type="component" value="Unassembled WGS sequence"/>
</dbReference>
<evidence type="ECO:0000313" key="2">
    <source>
        <dbReference type="Proteomes" id="UP000195440"/>
    </source>
</evidence>